<name>A0ABW1IYH3_9PSEU</name>
<dbReference type="Gene3D" id="3.30.10.20">
    <property type="match status" value="1"/>
</dbReference>
<sequence length="125" mass="12825">MMRRAATLTLLTAVSAALLTACGGTEPETPSPATVTVQVPAPAQPAAAQPVAPSTVTLPDVVGQNGAIAKETLEGLGLTNIRLAADPKSGKSAVFLPENWHVTKLEPKAGTEVRTDQTVVLTMTK</sequence>
<dbReference type="CDD" id="cd06577">
    <property type="entry name" value="PASTA_pknB"/>
    <property type="match status" value="1"/>
</dbReference>
<keyword evidence="4" id="KW-1185">Reference proteome</keyword>
<dbReference type="Pfam" id="PF03793">
    <property type="entry name" value="PASTA"/>
    <property type="match status" value="1"/>
</dbReference>
<evidence type="ECO:0000313" key="3">
    <source>
        <dbReference type="EMBL" id="MFC5993538.1"/>
    </source>
</evidence>
<dbReference type="SMART" id="SM00740">
    <property type="entry name" value="PASTA"/>
    <property type="match status" value="1"/>
</dbReference>
<keyword evidence="1" id="KW-0732">Signal</keyword>
<accession>A0ABW1IYH3</accession>
<gene>
    <name evidence="3" type="ORF">ACFQE5_04820</name>
</gene>
<protein>
    <submittedName>
        <fullName evidence="3">PASTA domain-containing protein</fullName>
    </submittedName>
</protein>
<organism evidence="3 4">
    <name type="scientific">Pseudonocardia hispaniensis</name>
    <dbReference type="NCBI Taxonomy" id="904933"/>
    <lineage>
        <taxon>Bacteria</taxon>
        <taxon>Bacillati</taxon>
        <taxon>Actinomycetota</taxon>
        <taxon>Actinomycetes</taxon>
        <taxon>Pseudonocardiales</taxon>
        <taxon>Pseudonocardiaceae</taxon>
        <taxon>Pseudonocardia</taxon>
    </lineage>
</organism>
<dbReference type="InterPro" id="IPR005543">
    <property type="entry name" value="PASTA_dom"/>
</dbReference>
<dbReference type="EMBL" id="JBHSQW010000009">
    <property type="protein sequence ID" value="MFC5993538.1"/>
    <property type="molecule type" value="Genomic_DNA"/>
</dbReference>
<evidence type="ECO:0000313" key="4">
    <source>
        <dbReference type="Proteomes" id="UP001596302"/>
    </source>
</evidence>
<feature type="chain" id="PRO_5046360632" evidence="1">
    <location>
        <begin position="22"/>
        <end position="125"/>
    </location>
</feature>
<reference evidence="4" key="1">
    <citation type="journal article" date="2019" name="Int. J. Syst. Evol. Microbiol.">
        <title>The Global Catalogue of Microorganisms (GCM) 10K type strain sequencing project: providing services to taxonomists for standard genome sequencing and annotation.</title>
        <authorList>
            <consortium name="The Broad Institute Genomics Platform"/>
            <consortium name="The Broad Institute Genome Sequencing Center for Infectious Disease"/>
            <person name="Wu L."/>
            <person name="Ma J."/>
        </authorList>
    </citation>
    <scope>NUCLEOTIDE SEQUENCE [LARGE SCALE GENOMIC DNA]</scope>
    <source>
        <strain evidence="4">CCM 8391</strain>
    </source>
</reference>
<feature type="signal peptide" evidence="1">
    <location>
        <begin position="1"/>
        <end position="21"/>
    </location>
</feature>
<dbReference type="PROSITE" id="PS51257">
    <property type="entry name" value="PROKAR_LIPOPROTEIN"/>
    <property type="match status" value="1"/>
</dbReference>
<proteinExistence type="predicted"/>
<evidence type="ECO:0000259" key="2">
    <source>
        <dbReference type="PROSITE" id="PS51178"/>
    </source>
</evidence>
<comment type="caution">
    <text evidence="3">The sequence shown here is derived from an EMBL/GenBank/DDBJ whole genome shotgun (WGS) entry which is preliminary data.</text>
</comment>
<dbReference type="PROSITE" id="PS51178">
    <property type="entry name" value="PASTA"/>
    <property type="match status" value="1"/>
</dbReference>
<feature type="domain" description="PASTA" evidence="2">
    <location>
        <begin position="52"/>
        <end position="125"/>
    </location>
</feature>
<dbReference type="Proteomes" id="UP001596302">
    <property type="component" value="Unassembled WGS sequence"/>
</dbReference>
<evidence type="ECO:0000256" key="1">
    <source>
        <dbReference type="SAM" id="SignalP"/>
    </source>
</evidence>